<dbReference type="Proteomes" id="UP001499988">
    <property type="component" value="Unassembled WGS sequence"/>
</dbReference>
<reference evidence="3" key="1">
    <citation type="journal article" date="2019" name="Int. J. Syst. Evol. Microbiol.">
        <title>The Global Catalogue of Microorganisms (GCM) 10K type strain sequencing project: providing services to taxonomists for standard genome sequencing and annotation.</title>
        <authorList>
            <consortium name="The Broad Institute Genomics Platform"/>
            <consortium name="The Broad Institute Genome Sequencing Center for Infectious Disease"/>
            <person name="Wu L."/>
            <person name="Ma J."/>
        </authorList>
    </citation>
    <scope>NUCLEOTIDE SEQUENCE [LARGE SCALE GENOMIC DNA]</scope>
    <source>
        <strain evidence="3">JCM 18401</strain>
    </source>
</reference>
<gene>
    <name evidence="2" type="ORF">GCM10023333_41540</name>
</gene>
<dbReference type="PROSITE" id="PS50801">
    <property type="entry name" value="STAS"/>
    <property type="match status" value="1"/>
</dbReference>
<dbReference type="InterPro" id="IPR002645">
    <property type="entry name" value="STAS_dom"/>
</dbReference>
<name>A0ABP9FHD2_9GAMM</name>
<protein>
    <submittedName>
        <fullName evidence="2">STAS domain-containing protein</fullName>
    </submittedName>
</protein>
<dbReference type="EMBL" id="BAABJZ010000106">
    <property type="protein sequence ID" value="GAA4903076.1"/>
    <property type="molecule type" value="Genomic_DNA"/>
</dbReference>
<evidence type="ECO:0000313" key="3">
    <source>
        <dbReference type="Proteomes" id="UP001499988"/>
    </source>
</evidence>
<organism evidence="2 3">
    <name type="scientific">Ferrimonas pelagia</name>
    <dbReference type="NCBI Taxonomy" id="1177826"/>
    <lineage>
        <taxon>Bacteria</taxon>
        <taxon>Pseudomonadati</taxon>
        <taxon>Pseudomonadota</taxon>
        <taxon>Gammaproteobacteria</taxon>
        <taxon>Alteromonadales</taxon>
        <taxon>Ferrimonadaceae</taxon>
        <taxon>Ferrimonas</taxon>
    </lineage>
</organism>
<dbReference type="Gene3D" id="3.30.750.24">
    <property type="entry name" value="STAS domain"/>
    <property type="match status" value="1"/>
</dbReference>
<dbReference type="SUPFAM" id="SSF52091">
    <property type="entry name" value="SpoIIaa-like"/>
    <property type="match status" value="1"/>
</dbReference>
<evidence type="ECO:0000313" key="2">
    <source>
        <dbReference type="EMBL" id="GAA4903076.1"/>
    </source>
</evidence>
<keyword evidence="3" id="KW-1185">Reference proteome</keyword>
<comment type="caution">
    <text evidence="2">The sequence shown here is derived from an EMBL/GenBank/DDBJ whole genome shotgun (WGS) entry which is preliminary data.</text>
</comment>
<feature type="domain" description="STAS" evidence="1">
    <location>
        <begin position="1"/>
        <end position="101"/>
    </location>
</feature>
<proteinExistence type="predicted"/>
<dbReference type="PANTHER" id="PTHR33495:SF2">
    <property type="entry name" value="ANTI-SIGMA FACTOR ANTAGONIST TM_1081-RELATED"/>
    <property type="match status" value="1"/>
</dbReference>
<dbReference type="Pfam" id="PF01740">
    <property type="entry name" value="STAS"/>
    <property type="match status" value="1"/>
</dbReference>
<dbReference type="InterPro" id="IPR036513">
    <property type="entry name" value="STAS_dom_sf"/>
</dbReference>
<dbReference type="CDD" id="cd07043">
    <property type="entry name" value="STAS_anti-anti-sigma_factors"/>
    <property type="match status" value="1"/>
</dbReference>
<sequence length="101" mass="11447">MNSQTIHLPDTFDLESVKQVRPDLDATLLPDGGIVRLDLSNVSFIDSSGVGAIIHLFKRLRSQQRELILCGVHGQPRRILQLLRVDRAIPFEESFEQDLQL</sequence>
<dbReference type="RefSeq" id="WP_345337444.1">
    <property type="nucleotide sequence ID" value="NZ_BAABJZ010000106.1"/>
</dbReference>
<evidence type="ECO:0000259" key="1">
    <source>
        <dbReference type="PROSITE" id="PS50801"/>
    </source>
</evidence>
<accession>A0ABP9FHD2</accession>
<dbReference type="PANTHER" id="PTHR33495">
    <property type="entry name" value="ANTI-SIGMA FACTOR ANTAGONIST TM_1081-RELATED-RELATED"/>
    <property type="match status" value="1"/>
</dbReference>